<evidence type="ECO:0000256" key="1">
    <source>
        <dbReference type="SAM" id="Phobius"/>
    </source>
</evidence>
<evidence type="ECO:0000313" key="3">
    <source>
        <dbReference type="Proteomes" id="UP000324973"/>
    </source>
</evidence>
<reference evidence="2 3" key="1">
    <citation type="submission" date="2019-08" db="EMBL/GenBank/DDBJ databases">
        <title>Luteimonas viscosus sp. nov., isolated from soil of a sunflower field.</title>
        <authorList>
            <person name="Jianli Z."/>
            <person name="Ying Z."/>
        </authorList>
    </citation>
    <scope>NUCLEOTIDE SEQUENCE [LARGE SCALE GENOMIC DNA]</scope>
    <source>
        <strain evidence="2 3">XBU10</strain>
    </source>
</reference>
<dbReference type="Proteomes" id="UP000324973">
    <property type="component" value="Unassembled WGS sequence"/>
</dbReference>
<evidence type="ECO:0000313" key="2">
    <source>
        <dbReference type="EMBL" id="TYT25703.1"/>
    </source>
</evidence>
<feature type="transmembrane region" description="Helical" evidence="1">
    <location>
        <begin position="74"/>
        <end position="92"/>
    </location>
</feature>
<dbReference type="RefSeq" id="WP_149102253.1">
    <property type="nucleotide sequence ID" value="NZ_VTFT01000001.1"/>
</dbReference>
<keyword evidence="1" id="KW-0472">Membrane</keyword>
<dbReference type="AlphaFoldDB" id="A0A5D4XP45"/>
<name>A0A5D4XP45_9GAMM</name>
<accession>A0A5D4XP45</accession>
<organism evidence="2 3">
    <name type="scientific">Luteimonas viscosa</name>
    <dbReference type="NCBI Taxonomy" id="1132694"/>
    <lineage>
        <taxon>Bacteria</taxon>
        <taxon>Pseudomonadati</taxon>
        <taxon>Pseudomonadota</taxon>
        <taxon>Gammaproteobacteria</taxon>
        <taxon>Lysobacterales</taxon>
        <taxon>Lysobacteraceae</taxon>
        <taxon>Luteimonas</taxon>
    </lineage>
</organism>
<feature type="transmembrane region" description="Helical" evidence="1">
    <location>
        <begin position="49"/>
        <end position="68"/>
    </location>
</feature>
<gene>
    <name evidence="2" type="ORF">FZO89_05215</name>
</gene>
<protein>
    <submittedName>
        <fullName evidence="2">Uncharacterized protein</fullName>
    </submittedName>
</protein>
<keyword evidence="1" id="KW-0812">Transmembrane</keyword>
<sequence length="125" mass="14026">MHTETILLLCALHSFGFALFHLAFWRLFGWPRTLENTTRPNRAILQIANVQLVWIFIAIGLSCLLYPAELASSPLGRALLAAMAGFWAIRTGTQFVWLRIRHPLVHTLTASFVLGAVLFAWPLLG</sequence>
<feature type="transmembrane region" description="Helical" evidence="1">
    <location>
        <begin position="6"/>
        <end position="28"/>
    </location>
</feature>
<keyword evidence="1" id="KW-1133">Transmembrane helix</keyword>
<dbReference type="OrthoDB" id="670562at2"/>
<keyword evidence="3" id="KW-1185">Reference proteome</keyword>
<dbReference type="EMBL" id="VTFT01000001">
    <property type="protein sequence ID" value="TYT25703.1"/>
    <property type="molecule type" value="Genomic_DNA"/>
</dbReference>
<proteinExistence type="predicted"/>
<feature type="transmembrane region" description="Helical" evidence="1">
    <location>
        <begin position="104"/>
        <end position="124"/>
    </location>
</feature>
<comment type="caution">
    <text evidence="2">The sequence shown here is derived from an EMBL/GenBank/DDBJ whole genome shotgun (WGS) entry which is preliminary data.</text>
</comment>